<keyword evidence="8" id="KW-0732">Signal</keyword>
<dbReference type="InterPro" id="IPR036396">
    <property type="entry name" value="Cyt_P450_sf"/>
</dbReference>
<keyword evidence="10" id="KW-1185">Reference proteome</keyword>
<dbReference type="InterPro" id="IPR001128">
    <property type="entry name" value="Cyt_P450"/>
</dbReference>
<evidence type="ECO:0000256" key="1">
    <source>
        <dbReference type="ARBA" id="ARBA00001971"/>
    </source>
</evidence>
<reference evidence="9" key="1">
    <citation type="journal article" date="2021" name="Cell">
        <title>Tracing the genetic footprints of vertebrate landing in non-teleost ray-finned fishes.</title>
        <authorList>
            <person name="Bi X."/>
            <person name="Wang K."/>
            <person name="Yang L."/>
            <person name="Pan H."/>
            <person name="Jiang H."/>
            <person name="Wei Q."/>
            <person name="Fang M."/>
            <person name="Yu H."/>
            <person name="Zhu C."/>
            <person name="Cai Y."/>
            <person name="He Y."/>
            <person name="Gan X."/>
            <person name="Zeng H."/>
            <person name="Yu D."/>
            <person name="Zhu Y."/>
            <person name="Jiang H."/>
            <person name="Qiu Q."/>
            <person name="Yang H."/>
            <person name="Zhang Y.E."/>
            <person name="Wang W."/>
            <person name="Zhu M."/>
            <person name="He S."/>
            <person name="Zhang G."/>
        </authorList>
    </citation>
    <scope>NUCLEOTIDE SEQUENCE</scope>
    <source>
        <strain evidence="9">Pddl_001</strain>
    </source>
</reference>
<evidence type="ECO:0000256" key="3">
    <source>
        <dbReference type="ARBA" id="ARBA00010617"/>
    </source>
</evidence>
<proteinExistence type="inferred from homology"/>
<evidence type="ECO:0000256" key="7">
    <source>
        <dbReference type="ARBA" id="ARBA00023136"/>
    </source>
</evidence>
<dbReference type="PANTHER" id="PTHR24300">
    <property type="entry name" value="CYTOCHROME P450 508A4-RELATED"/>
    <property type="match status" value="1"/>
</dbReference>
<keyword evidence="5" id="KW-0560">Oxidoreductase</keyword>
<dbReference type="EMBL" id="JAAWVQ010111446">
    <property type="protein sequence ID" value="MBN3281733.1"/>
    <property type="molecule type" value="Genomic_DNA"/>
</dbReference>
<organism evidence="9 10">
    <name type="scientific">Polyodon spathula</name>
    <name type="common">North American paddlefish</name>
    <name type="synonym">Squalus spathula</name>
    <dbReference type="NCBI Taxonomy" id="7913"/>
    <lineage>
        <taxon>Eukaryota</taxon>
        <taxon>Metazoa</taxon>
        <taxon>Chordata</taxon>
        <taxon>Craniata</taxon>
        <taxon>Vertebrata</taxon>
        <taxon>Euteleostomi</taxon>
        <taxon>Actinopterygii</taxon>
        <taxon>Chondrostei</taxon>
        <taxon>Acipenseriformes</taxon>
        <taxon>Polyodontidae</taxon>
        <taxon>Polyodon</taxon>
    </lineage>
</organism>
<evidence type="ECO:0000256" key="4">
    <source>
        <dbReference type="ARBA" id="ARBA00022723"/>
    </source>
</evidence>
<dbReference type="Gene3D" id="1.10.630.10">
    <property type="entry name" value="Cytochrome P450"/>
    <property type="match status" value="1"/>
</dbReference>
<dbReference type="PRINTS" id="PR01686">
    <property type="entry name" value="EP450ICYP2D"/>
</dbReference>
<evidence type="ECO:0000313" key="9">
    <source>
        <dbReference type="EMBL" id="MBN3281733.1"/>
    </source>
</evidence>
<evidence type="ECO:0000256" key="6">
    <source>
        <dbReference type="ARBA" id="ARBA00023004"/>
    </source>
</evidence>
<dbReference type="InterPro" id="IPR002401">
    <property type="entry name" value="Cyt_P450_E_grp-I"/>
</dbReference>
<comment type="similarity">
    <text evidence="3">Belongs to the cytochrome P450 family.</text>
</comment>
<evidence type="ECO:0000256" key="8">
    <source>
        <dbReference type="SAM" id="SignalP"/>
    </source>
</evidence>
<comment type="cofactor">
    <cofactor evidence="1">
        <name>heme</name>
        <dbReference type="ChEBI" id="CHEBI:30413"/>
    </cofactor>
</comment>
<sequence length="518" mass="59104">IDVRSVLIFFLVFLLIADVIKHWVPKNFPPGPRGLPFLGNILNFDVKQPHLSISKFAGKYGDVFSLQIGKNAVFVNGFKLIKEALVQQGDIFIDRPSLPVAEYFSPNLGLVLSNGHMWKQQRRFALTTLRNFGVSKKTLESSILEEGRYLQETIEEEQGKELLFGRVYGASPMEKPEQGKQFDLHFTINNAVSNIICSIVFGNRFEYSDGCFQEMLRLFDETLYLEGGIWGQLYNTFPAIMKILPGPHQKIFSNLNKVIAFVNSEVQRHRQDWDPSAPRDYIDCYLTEIEKTCYCSFQSKEDPAAGFHEQNLIFCTLDLFIAGTETTATTLRWALLYMIKYLQIQENVQAEIDRVIGQARQPSMEDKPNMPYTDAVIHEVQRMGNIIPLNVPRMSTEDTTLGGYFLPKGTQVFAVLSSVLFDKNEWQTPDPFNPGHFLDAEGKFVKRSIHAILSWMCFLIGKRICLGEQLARMELFLFFTSFLQKFTFSSPEGVEPSLHFKAGSTLSPTPYKICANRR</sequence>
<comment type="subcellular location">
    <subcellularLocation>
        <location evidence="2">Membrane</location>
    </subcellularLocation>
</comment>
<dbReference type="InterPro" id="IPR050182">
    <property type="entry name" value="Cytochrome_P450_fam2"/>
</dbReference>
<feature type="chain" id="PRO_5045991956" evidence="8">
    <location>
        <begin position="22"/>
        <end position="518"/>
    </location>
</feature>
<comment type="caution">
    <text evidence="9">The sequence shown here is derived from an EMBL/GenBank/DDBJ whole genome shotgun (WGS) entry which is preliminary data.</text>
</comment>
<keyword evidence="7" id="KW-0472">Membrane</keyword>
<keyword evidence="6" id="KW-0408">Iron</keyword>
<evidence type="ECO:0000256" key="2">
    <source>
        <dbReference type="ARBA" id="ARBA00004370"/>
    </source>
</evidence>
<dbReference type="Proteomes" id="UP001166093">
    <property type="component" value="Unassembled WGS sequence"/>
</dbReference>
<feature type="non-terminal residue" evidence="9">
    <location>
        <position position="1"/>
    </location>
</feature>
<name>A0ABS2Y5N7_POLSP</name>
<gene>
    <name evidence="9" type="primary">Cyp2j2_1</name>
    <name evidence="9" type="ORF">GTO93_0007687</name>
</gene>
<dbReference type="PANTHER" id="PTHR24300:SF177">
    <property type="entry name" value="CYTOCHROME P450 2J2"/>
    <property type="match status" value="1"/>
</dbReference>
<feature type="signal peptide" evidence="8">
    <location>
        <begin position="1"/>
        <end position="21"/>
    </location>
</feature>
<evidence type="ECO:0000313" key="10">
    <source>
        <dbReference type="Proteomes" id="UP001166093"/>
    </source>
</evidence>
<dbReference type="SUPFAM" id="SSF48264">
    <property type="entry name" value="Cytochrome P450"/>
    <property type="match status" value="1"/>
</dbReference>
<protein>
    <submittedName>
        <fullName evidence="9">CP2J2 protein</fullName>
    </submittedName>
</protein>
<dbReference type="Pfam" id="PF00067">
    <property type="entry name" value="p450"/>
    <property type="match status" value="1"/>
</dbReference>
<dbReference type="InterPro" id="IPR008069">
    <property type="entry name" value="Cyt_P450_E_grp-I_CYP2D-like"/>
</dbReference>
<accession>A0ABS2Y5N7</accession>
<feature type="non-terminal residue" evidence="9">
    <location>
        <position position="518"/>
    </location>
</feature>
<dbReference type="PRINTS" id="PR00385">
    <property type="entry name" value="P450"/>
</dbReference>
<evidence type="ECO:0000256" key="5">
    <source>
        <dbReference type="ARBA" id="ARBA00023002"/>
    </source>
</evidence>
<dbReference type="CDD" id="cd11026">
    <property type="entry name" value="CYP2"/>
    <property type="match status" value="1"/>
</dbReference>
<dbReference type="PRINTS" id="PR00463">
    <property type="entry name" value="EP450I"/>
</dbReference>
<keyword evidence="4" id="KW-0479">Metal-binding</keyword>